<proteinExistence type="predicted"/>
<dbReference type="SUPFAM" id="SSF48452">
    <property type="entry name" value="TPR-like"/>
    <property type="match status" value="2"/>
</dbReference>
<dbReference type="EC" id="2.7.13.3" evidence="2"/>
<reference evidence="8 9" key="1">
    <citation type="submission" date="2021-12" db="EMBL/GenBank/DDBJ databases">
        <title>Genome sequencing of bacteria with rrn-lacking chromosome and rrn-plasmid.</title>
        <authorList>
            <person name="Anda M."/>
            <person name="Iwasaki W."/>
        </authorList>
    </citation>
    <scope>NUCLEOTIDE SEQUENCE [LARGE SCALE GENOMIC DNA]</scope>
    <source>
        <strain evidence="8 9">NBRC 15940</strain>
    </source>
</reference>
<keyword evidence="5" id="KW-0902">Two-component regulatory system</keyword>
<dbReference type="PRINTS" id="PR00344">
    <property type="entry name" value="BCTRLSENSOR"/>
</dbReference>
<dbReference type="InterPro" id="IPR011990">
    <property type="entry name" value="TPR-like_helical_dom_sf"/>
</dbReference>
<keyword evidence="3" id="KW-0808">Transferase</keyword>
<feature type="transmembrane region" description="Helical" evidence="6">
    <location>
        <begin position="417"/>
        <end position="437"/>
    </location>
</feature>
<dbReference type="SMART" id="SM00387">
    <property type="entry name" value="HATPase_c"/>
    <property type="match status" value="1"/>
</dbReference>
<dbReference type="PANTHER" id="PTHR43711">
    <property type="entry name" value="TWO-COMPONENT HISTIDINE KINASE"/>
    <property type="match status" value="1"/>
</dbReference>
<dbReference type="InterPro" id="IPR004358">
    <property type="entry name" value="Sig_transdc_His_kin-like_C"/>
</dbReference>
<dbReference type="InterPro" id="IPR050736">
    <property type="entry name" value="Sensor_HK_Regulatory"/>
</dbReference>
<dbReference type="SMART" id="SM00028">
    <property type="entry name" value="TPR"/>
    <property type="match status" value="3"/>
</dbReference>
<evidence type="ECO:0000256" key="4">
    <source>
        <dbReference type="ARBA" id="ARBA00022777"/>
    </source>
</evidence>
<evidence type="ECO:0000313" key="8">
    <source>
        <dbReference type="EMBL" id="GJM63761.1"/>
    </source>
</evidence>
<keyword evidence="4" id="KW-0418">Kinase</keyword>
<keyword evidence="6" id="KW-1133">Transmembrane helix</keyword>
<protein>
    <recommendedName>
        <fullName evidence="2">histidine kinase</fullName>
        <ecNumber evidence="2">2.7.13.3</ecNumber>
    </recommendedName>
</protein>
<dbReference type="PROSITE" id="PS50109">
    <property type="entry name" value="HIS_KIN"/>
    <property type="match status" value="1"/>
</dbReference>
<keyword evidence="6" id="KW-0472">Membrane</keyword>
<dbReference type="InterPro" id="IPR019734">
    <property type="entry name" value="TPR_rpt"/>
</dbReference>
<evidence type="ECO:0000256" key="5">
    <source>
        <dbReference type="ARBA" id="ARBA00023012"/>
    </source>
</evidence>
<dbReference type="Gene3D" id="3.30.565.10">
    <property type="entry name" value="Histidine kinase-like ATPase, C-terminal domain"/>
    <property type="match status" value="1"/>
</dbReference>
<dbReference type="InterPro" id="IPR003594">
    <property type="entry name" value="HATPase_dom"/>
</dbReference>
<dbReference type="AlphaFoldDB" id="A0AAN5ANX5"/>
<feature type="domain" description="Histidine kinase" evidence="7">
    <location>
        <begin position="487"/>
        <end position="702"/>
    </location>
</feature>
<keyword evidence="6" id="KW-0812">Transmembrane</keyword>
<dbReference type="GO" id="GO:0000155">
    <property type="term" value="F:phosphorelay sensor kinase activity"/>
    <property type="evidence" value="ECO:0007669"/>
    <property type="project" value="InterPro"/>
</dbReference>
<dbReference type="SUPFAM" id="SSF55874">
    <property type="entry name" value="ATPase domain of HSP90 chaperone/DNA topoisomerase II/histidine kinase"/>
    <property type="match status" value="1"/>
</dbReference>
<dbReference type="Gene3D" id="1.10.287.130">
    <property type="match status" value="1"/>
</dbReference>
<dbReference type="InterPro" id="IPR036890">
    <property type="entry name" value="HATPase_C_sf"/>
</dbReference>
<dbReference type="Pfam" id="PF02518">
    <property type="entry name" value="HATPase_c"/>
    <property type="match status" value="1"/>
</dbReference>
<dbReference type="Gene3D" id="1.25.40.10">
    <property type="entry name" value="Tetratricopeptide repeat domain"/>
    <property type="match status" value="2"/>
</dbReference>
<dbReference type="EMBL" id="BQKE01000003">
    <property type="protein sequence ID" value="GJM63761.1"/>
    <property type="molecule type" value="Genomic_DNA"/>
</dbReference>
<dbReference type="Proteomes" id="UP001310022">
    <property type="component" value="Unassembled WGS sequence"/>
</dbReference>
<accession>A0AAN5ANX5</accession>
<evidence type="ECO:0000256" key="1">
    <source>
        <dbReference type="ARBA" id="ARBA00000085"/>
    </source>
</evidence>
<evidence type="ECO:0000256" key="2">
    <source>
        <dbReference type="ARBA" id="ARBA00012438"/>
    </source>
</evidence>
<name>A0AAN5ANX5_9BACT</name>
<sequence length="708" mass="80476">MSKLYSVIFCAILCFAFIDKRHKADELNTASEGCFYDNPEESGAFAHKALQVAMEADYSTEIVRAYVNLSRQYNFVGNYSRALDSLYQAVGYINEIPETLANQLLLSISQTHISMNSDSLTLDQYIALRNTEVYLVKNYSVLMDLSDYYTNHYNYFKANDNLQKALVFAQTLQDTGRIAQTQLKIGALAQNIQRYDRVPVYLAPALRYFQQQADSSQMAYILGLWADSQYELNHTASADSLYLLALHYSKPEHGNYYHMLINMAKVNSQQGKNQLALDFYQNALQVMQGNYNAEKACVFNAIGKLQLSMKAFTFSKNSFDSALWYARKYHDFENLEIALVGKADIAEINGNFELAVELIRNSKIAQQRSNEQKEIDAIARSNAYFDNRFKDLQIVDLRQDKYVKNLMLDQQQTKNDFLLLILFAFIFGVALLMLWLVQLRKNTRLVESNAVMIKAHNQELMAINEMLGESQEELLRANGIKDRMFSIIGHDAKGPLINIRNQIYGILSNPQLDRSLLLELQQAEGAVDSVIMLINDLLNWALMQGQKIVPRNEVVDFHSIVEENIRLYEKLIQNKQLEVHYPDFSGVKLISDVQMLSFCLRNLLSNAVKFTPQKGRIKIDFLEREEDVLIQLMDSGAGMSEAQLAEVFSPSEGFYPVGAKAGGVGFGLPMTARFVESLGGEISGYFNEEGMWLFEICLQSQPVGQPLI</sequence>
<dbReference type="InterPro" id="IPR036097">
    <property type="entry name" value="HisK_dim/P_sf"/>
</dbReference>
<dbReference type="InterPro" id="IPR005467">
    <property type="entry name" value="His_kinase_dom"/>
</dbReference>
<dbReference type="RefSeq" id="WP_338238881.1">
    <property type="nucleotide sequence ID" value="NZ_BQKE01000003.1"/>
</dbReference>
<dbReference type="PANTHER" id="PTHR43711:SF1">
    <property type="entry name" value="HISTIDINE KINASE 1"/>
    <property type="match status" value="1"/>
</dbReference>
<comment type="catalytic activity">
    <reaction evidence="1">
        <text>ATP + protein L-histidine = ADP + protein N-phospho-L-histidine.</text>
        <dbReference type="EC" id="2.7.13.3"/>
    </reaction>
</comment>
<evidence type="ECO:0000313" key="9">
    <source>
        <dbReference type="Proteomes" id="UP001310022"/>
    </source>
</evidence>
<evidence type="ECO:0000256" key="3">
    <source>
        <dbReference type="ARBA" id="ARBA00022679"/>
    </source>
</evidence>
<organism evidence="8 9">
    <name type="scientific">Persicobacter diffluens</name>
    <dbReference type="NCBI Taxonomy" id="981"/>
    <lineage>
        <taxon>Bacteria</taxon>
        <taxon>Pseudomonadati</taxon>
        <taxon>Bacteroidota</taxon>
        <taxon>Cytophagia</taxon>
        <taxon>Cytophagales</taxon>
        <taxon>Persicobacteraceae</taxon>
        <taxon>Persicobacter</taxon>
    </lineage>
</organism>
<evidence type="ECO:0000259" key="7">
    <source>
        <dbReference type="PROSITE" id="PS50109"/>
    </source>
</evidence>
<evidence type="ECO:0000256" key="6">
    <source>
        <dbReference type="SAM" id="Phobius"/>
    </source>
</evidence>
<keyword evidence="9" id="KW-1185">Reference proteome</keyword>
<dbReference type="SUPFAM" id="SSF47384">
    <property type="entry name" value="Homodimeric domain of signal transducing histidine kinase"/>
    <property type="match status" value="1"/>
</dbReference>
<comment type="caution">
    <text evidence="8">The sequence shown here is derived from an EMBL/GenBank/DDBJ whole genome shotgun (WGS) entry which is preliminary data.</text>
</comment>
<gene>
    <name evidence="8" type="ORF">PEDI_43130</name>
</gene>